<comment type="caution">
    <text evidence="1">The sequence shown here is derived from an EMBL/GenBank/DDBJ whole genome shotgun (WGS) entry which is preliminary data.</text>
</comment>
<dbReference type="RefSeq" id="WP_119670519.1">
    <property type="nucleotide sequence ID" value="NZ_QXED01000008.1"/>
</dbReference>
<dbReference type="AlphaFoldDB" id="A0A418M1P0"/>
<name>A0A418M1P0_9BACT</name>
<reference evidence="1 2" key="1">
    <citation type="submission" date="2018-08" db="EMBL/GenBank/DDBJ databases">
        <title>Fibrisoma montanum sp. nov., isolated from Danxia mountain soil.</title>
        <authorList>
            <person name="Huang Y."/>
        </authorList>
    </citation>
    <scope>NUCLEOTIDE SEQUENCE [LARGE SCALE GENOMIC DNA]</scope>
    <source>
        <strain evidence="1 2">HYT19</strain>
    </source>
</reference>
<protein>
    <submittedName>
        <fullName evidence="1">Uncharacterized protein</fullName>
    </submittedName>
</protein>
<dbReference type="Proteomes" id="UP000283523">
    <property type="component" value="Unassembled WGS sequence"/>
</dbReference>
<dbReference type="EMBL" id="QXED01000008">
    <property type="protein sequence ID" value="RIV19415.1"/>
    <property type="molecule type" value="Genomic_DNA"/>
</dbReference>
<sequence length="84" mass="9441">MTITFEDEHYLHYRDFLGTTVIVDFKLDKRTGARTFSLVSLASALGFASVWDMLGSDVFQQAMIDGWGSLAQSPVARFYTNNPN</sequence>
<proteinExistence type="predicted"/>
<organism evidence="1 2">
    <name type="scientific">Fibrisoma montanum</name>
    <dbReference type="NCBI Taxonomy" id="2305895"/>
    <lineage>
        <taxon>Bacteria</taxon>
        <taxon>Pseudomonadati</taxon>
        <taxon>Bacteroidota</taxon>
        <taxon>Cytophagia</taxon>
        <taxon>Cytophagales</taxon>
        <taxon>Spirosomataceae</taxon>
        <taxon>Fibrisoma</taxon>
    </lineage>
</organism>
<evidence type="ECO:0000313" key="2">
    <source>
        <dbReference type="Proteomes" id="UP000283523"/>
    </source>
</evidence>
<keyword evidence="2" id="KW-1185">Reference proteome</keyword>
<gene>
    <name evidence="1" type="ORF">DYU11_25270</name>
</gene>
<accession>A0A418M1P0</accession>
<evidence type="ECO:0000313" key="1">
    <source>
        <dbReference type="EMBL" id="RIV19415.1"/>
    </source>
</evidence>